<keyword evidence="1 2" id="KW-0732">Signal</keyword>
<name>A0A286UAT0_9AGAM</name>
<proteinExistence type="predicted"/>
<dbReference type="InterPro" id="IPR051477">
    <property type="entry name" value="Expansin_CellWall"/>
</dbReference>
<dbReference type="PANTHER" id="PTHR31836">
    <property type="match status" value="1"/>
</dbReference>
<dbReference type="InterPro" id="IPR036908">
    <property type="entry name" value="RlpA-like_sf"/>
</dbReference>
<dbReference type="AlphaFoldDB" id="A0A286UAT0"/>
<evidence type="ECO:0000256" key="2">
    <source>
        <dbReference type="SAM" id="SignalP"/>
    </source>
</evidence>
<feature type="chain" id="PRO_5013897782" evidence="2">
    <location>
        <begin position="21"/>
        <end position="138"/>
    </location>
</feature>
<protein>
    <submittedName>
        <fullName evidence="3">Riboflavin-aldehyde forming enzyme</fullName>
    </submittedName>
</protein>
<evidence type="ECO:0000313" key="4">
    <source>
        <dbReference type="Proteomes" id="UP000217199"/>
    </source>
</evidence>
<accession>A0A286UAT0</accession>
<sequence>MVHFSLTSVAFFLGTIAASASTVHSRDGMSHKRASSIKTKFTDGEVSVYHPSLGACGYANSDSSQVVSLSAADWVDGAFCMKWVQIDYNGRQGQGQVVDKCISCPSGSLEVSPFVFNEVEEYKNDTQTIIADWEFIHL</sequence>
<dbReference type="SUPFAM" id="SSF50685">
    <property type="entry name" value="Barwin-like endoglucanases"/>
    <property type="match status" value="1"/>
</dbReference>
<dbReference type="InParanoid" id="A0A286UAT0"/>
<evidence type="ECO:0000256" key="1">
    <source>
        <dbReference type="ARBA" id="ARBA00022729"/>
    </source>
</evidence>
<dbReference type="CDD" id="cd22191">
    <property type="entry name" value="DPBB_RlpA_EXP_N-like"/>
    <property type="match status" value="1"/>
</dbReference>
<keyword evidence="4" id="KW-1185">Reference proteome</keyword>
<feature type="signal peptide" evidence="2">
    <location>
        <begin position="1"/>
        <end position="20"/>
    </location>
</feature>
<comment type="caution">
    <text evidence="3">The sequence shown here is derived from an EMBL/GenBank/DDBJ whole genome shotgun (WGS) entry which is preliminary data.</text>
</comment>
<dbReference type="OrthoDB" id="406505at2759"/>
<gene>
    <name evidence="3" type="ORF">PNOK_0831300</name>
</gene>
<reference evidence="3 4" key="1">
    <citation type="journal article" date="2017" name="Mol. Ecol.">
        <title>Comparative and population genomic landscape of Phellinus noxius: A hypervariable fungus causing root rot in trees.</title>
        <authorList>
            <person name="Chung C.L."/>
            <person name="Lee T.J."/>
            <person name="Akiba M."/>
            <person name="Lee H.H."/>
            <person name="Kuo T.H."/>
            <person name="Liu D."/>
            <person name="Ke H.M."/>
            <person name="Yokoi T."/>
            <person name="Roa M.B."/>
            <person name="Lu M.J."/>
            <person name="Chang Y.Y."/>
            <person name="Ann P.J."/>
            <person name="Tsai J.N."/>
            <person name="Chen C.Y."/>
            <person name="Tzean S.S."/>
            <person name="Ota Y."/>
            <person name="Hattori T."/>
            <person name="Sahashi N."/>
            <person name="Liou R.F."/>
            <person name="Kikuchi T."/>
            <person name="Tsai I.J."/>
        </authorList>
    </citation>
    <scope>NUCLEOTIDE SEQUENCE [LARGE SCALE GENOMIC DNA]</scope>
    <source>
        <strain evidence="3 4">FFPRI411160</strain>
    </source>
</reference>
<dbReference type="Gene3D" id="2.40.40.10">
    <property type="entry name" value="RlpA-like domain"/>
    <property type="match status" value="1"/>
</dbReference>
<dbReference type="EMBL" id="NBII01000008">
    <property type="protein sequence ID" value="PAV16693.1"/>
    <property type="molecule type" value="Genomic_DNA"/>
</dbReference>
<organism evidence="3 4">
    <name type="scientific">Pyrrhoderma noxium</name>
    <dbReference type="NCBI Taxonomy" id="2282107"/>
    <lineage>
        <taxon>Eukaryota</taxon>
        <taxon>Fungi</taxon>
        <taxon>Dikarya</taxon>
        <taxon>Basidiomycota</taxon>
        <taxon>Agaricomycotina</taxon>
        <taxon>Agaricomycetes</taxon>
        <taxon>Hymenochaetales</taxon>
        <taxon>Hymenochaetaceae</taxon>
        <taxon>Pyrrhoderma</taxon>
    </lineage>
</organism>
<dbReference type="STRING" id="2282107.A0A286UAT0"/>
<dbReference type="Proteomes" id="UP000217199">
    <property type="component" value="Unassembled WGS sequence"/>
</dbReference>
<evidence type="ECO:0000313" key="3">
    <source>
        <dbReference type="EMBL" id="PAV16693.1"/>
    </source>
</evidence>
<dbReference type="PANTHER" id="PTHR31836:SF28">
    <property type="entry name" value="SRCR DOMAIN-CONTAINING PROTEIN-RELATED"/>
    <property type="match status" value="1"/>
</dbReference>